<evidence type="ECO:0000256" key="1">
    <source>
        <dbReference type="SAM" id="MobiDB-lite"/>
    </source>
</evidence>
<sequence length="331" mass="35856">MMTFTLTHRSQKYTLTLPSSALVSSIRQEIHYLTSVPPSNQKLLPKPAKGVTLTPAATTDVMTLQEAGLKDGMSIMVLGATAEEVGKVKQEEAEASKWKQPRNYHPSMLQGTKPRSTATASAPNPFHSIAPHASLSQDSPLHAQITAYLSRLAHDPGIVHICSLHGYTVGHLTELLPWQNPELLGLNENKGQTIRLRVRTDDADGLRDYKTTRTVLVHELAHIDVSDHPPEFKILNSKLNAELAAFEKNAKEGRHSLVEGEMYVPAESGSTGAGGTQGGSYVLGGAGLRSDESSTQERRDAILQATLKRMEKLEAEIEGGCGSGSSERPKQ</sequence>
<protein>
    <submittedName>
        <fullName evidence="4">WLM-domain-containing protein</fullName>
    </submittedName>
</protein>
<dbReference type="GeneID" id="37013326"/>
<organism evidence="4 5">
    <name type="scientific">Pseudomicrostroma glucosiphilum</name>
    <dbReference type="NCBI Taxonomy" id="1684307"/>
    <lineage>
        <taxon>Eukaryota</taxon>
        <taxon>Fungi</taxon>
        <taxon>Dikarya</taxon>
        <taxon>Basidiomycota</taxon>
        <taxon>Ustilaginomycotina</taxon>
        <taxon>Exobasidiomycetes</taxon>
        <taxon>Microstromatales</taxon>
        <taxon>Microstromatales incertae sedis</taxon>
        <taxon>Pseudomicrostroma</taxon>
    </lineage>
</organism>
<feature type="domain" description="Ubiquitin-like" evidence="2">
    <location>
        <begin position="2"/>
        <end position="78"/>
    </location>
</feature>
<dbReference type="PANTHER" id="PTHR47795:SF1">
    <property type="entry name" value="DNA-DEPENDENT METALLOPROTEASE WSS1 HOMOLOG 2"/>
    <property type="match status" value="1"/>
</dbReference>
<evidence type="ECO:0000259" key="2">
    <source>
        <dbReference type="PROSITE" id="PS50053"/>
    </source>
</evidence>
<dbReference type="AlphaFoldDB" id="A0A316UEE5"/>
<evidence type="ECO:0000313" key="5">
    <source>
        <dbReference type="Proteomes" id="UP000245942"/>
    </source>
</evidence>
<evidence type="ECO:0000259" key="3">
    <source>
        <dbReference type="PROSITE" id="PS51397"/>
    </source>
</evidence>
<reference evidence="4 5" key="1">
    <citation type="journal article" date="2018" name="Mol. Biol. Evol.">
        <title>Broad Genomic Sampling Reveals a Smut Pathogenic Ancestry of the Fungal Clade Ustilaginomycotina.</title>
        <authorList>
            <person name="Kijpornyongpan T."/>
            <person name="Mondo S.J."/>
            <person name="Barry K."/>
            <person name="Sandor L."/>
            <person name="Lee J."/>
            <person name="Lipzen A."/>
            <person name="Pangilinan J."/>
            <person name="LaButti K."/>
            <person name="Hainaut M."/>
            <person name="Henrissat B."/>
            <person name="Grigoriev I.V."/>
            <person name="Spatafora J.W."/>
            <person name="Aime M.C."/>
        </authorList>
    </citation>
    <scope>NUCLEOTIDE SEQUENCE [LARGE SCALE GENOMIC DNA]</scope>
    <source>
        <strain evidence="4 5">MCA 4718</strain>
    </source>
</reference>
<feature type="compositionally biased region" description="Polar residues" evidence="1">
    <location>
        <begin position="109"/>
        <end position="121"/>
    </location>
</feature>
<dbReference type="InterPro" id="IPR013536">
    <property type="entry name" value="WLM_dom"/>
</dbReference>
<dbReference type="PROSITE" id="PS51397">
    <property type="entry name" value="WLM"/>
    <property type="match status" value="1"/>
</dbReference>
<keyword evidence="5" id="KW-1185">Reference proteome</keyword>
<dbReference type="PANTHER" id="PTHR47795">
    <property type="entry name" value="UBIQUITIN AND WLM DOMAIN-CONTAINING METALLOPROTEASE SPCC1442.07C"/>
    <property type="match status" value="1"/>
</dbReference>
<proteinExistence type="predicted"/>
<dbReference type="EMBL" id="KZ819322">
    <property type="protein sequence ID" value="PWN22761.1"/>
    <property type="molecule type" value="Genomic_DNA"/>
</dbReference>
<dbReference type="InterPro" id="IPR029071">
    <property type="entry name" value="Ubiquitin-like_domsf"/>
</dbReference>
<dbReference type="OrthoDB" id="49605at2759"/>
<dbReference type="Proteomes" id="UP000245942">
    <property type="component" value="Unassembled WGS sequence"/>
</dbReference>
<dbReference type="InterPro" id="IPR000626">
    <property type="entry name" value="Ubiquitin-like_dom"/>
</dbReference>
<dbReference type="Pfam" id="PF08325">
    <property type="entry name" value="WLM"/>
    <property type="match status" value="1"/>
</dbReference>
<name>A0A316UEE5_9BASI</name>
<dbReference type="Gene3D" id="3.10.20.90">
    <property type="entry name" value="Phosphatidylinositol 3-kinase Catalytic Subunit, Chain A, domain 1"/>
    <property type="match status" value="1"/>
</dbReference>
<dbReference type="PROSITE" id="PS50053">
    <property type="entry name" value="UBIQUITIN_2"/>
    <property type="match status" value="1"/>
</dbReference>
<accession>A0A316UEE5</accession>
<dbReference type="STRING" id="1684307.A0A316UEE5"/>
<dbReference type="SUPFAM" id="SSF54236">
    <property type="entry name" value="Ubiquitin-like"/>
    <property type="match status" value="1"/>
</dbReference>
<feature type="domain" description="WLM" evidence="3">
    <location>
        <begin position="117"/>
        <end position="311"/>
    </location>
</feature>
<dbReference type="RefSeq" id="XP_025349921.1">
    <property type="nucleotide sequence ID" value="XM_025491592.1"/>
</dbReference>
<feature type="region of interest" description="Disordered" evidence="1">
    <location>
        <begin position="91"/>
        <end position="121"/>
    </location>
</feature>
<evidence type="ECO:0000313" key="4">
    <source>
        <dbReference type="EMBL" id="PWN22761.1"/>
    </source>
</evidence>
<dbReference type="GO" id="GO:0070628">
    <property type="term" value="F:proteasome binding"/>
    <property type="evidence" value="ECO:0007669"/>
    <property type="project" value="TreeGrafter"/>
</dbReference>
<gene>
    <name evidence="4" type="ORF">BCV69DRAFT_280371</name>
</gene>